<sequence>MRARWIAATLTTVLLLSGCSAGSTATVGGEDALAVGFTAEPQNFDFTSTDGAAIPQALLYNVYEGLVKLDANGEIAPLLAESWTLSDDRTVYDFRLRTGVRFSNGAPFTAEDVKFSIERVQTDWTISLKSTMDVVDRVDVVSPSHARVVLREPSNSWLFAMTTRLGAMFDPSGVDDLANRPIGTGPYQVSDRRRGDSIVLSANSRYWGARPAYPTVVLKYYRDATALNNALLSNGIDVISGVTAPDSVPQFEADTRFDVLQGTTNGEVVLAFNGNRAPLDDVRVRRALTYAVDREALLAAAWGGRGNLIGSMVPPTDPWFEDHSGAYPHDPERAKQLLSEAGQQNLNLRLRVANLPYAISAAQVVASDLDRVGVNVTIEPLDFPAVWLQQVFTDHDYDLSIVQHVEPRDITTFGDPEYYWGYDSPRVRELLDRADTGTPEQQLADMREVAKTLSDDAAADWLFLFPNIIVAKKEVTGLVRNQVSESFDLTGLGRR</sequence>
<dbReference type="Proteomes" id="UP000635245">
    <property type="component" value="Unassembled WGS sequence"/>
</dbReference>
<dbReference type="SUPFAM" id="SSF53850">
    <property type="entry name" value="Periplasmic binding protein-like II"/>
    <property type="match status" value="1"/>
</dbReference>
<dbReference type="InterPro" id="IPR030678">
    <property type="entry name" value="Peptide/Ni-bd"/>
</dbReference>
<protein>
    <submittedName>
        <fullName evidence="4">ABC transporter substrate-binding protein</fullName>
    </submittedName>
</protein>
<feature type="chain" id="PRO_5037151123" evidence="2">
    <location>
        <begin position="26"/>
        <end position="495"/>
    </location>
</feature>
<name>A0A934V4A4_9PSEU</name>
<dbReference type="Pfam" id="PF00496">
    <property type="entry name" value="SBP_bac_5"/>
    <property type="match status" value="1"/>
</dbReference>
<dbReference type="Gene3D" id="3.10.105.10">
    <property type="entry name" value="Dipeptide-binding Protein, Domain 3"/>
    <property type="match status" value="1"/>
</dbReference>
<feature type="signal peptide" evidence="2">
    <location>
        <begin position="1"/>
        <end position="25"/>
    </location>
</feature>
<dbReference type="GO" id="GO:0015833">
    <property type="term" value="P:peptide transport"/>
    <property type="evidence" value="ECO:0007669"/>
    <property type="project" value="TreeGrafter"/>
</dbReference>
<dbReference type="GO" id="GO:1904680">
    <property type="term" value="F:peptide transmembrane transporter activity"/>
    <property type="evidence" value="ECO:0007669"/>
    <property type="project" value="TreeGrafter"/>
</dbReference>
<gene>
    <name evidence="4" type="ORF">JHE00_09230</name>
</gene>
<dbReference type="InterPro" id="IPR039424">
    <property type="entry name" value="SBP_5"/>
</dbReference>
<comment type="caution">
    <text evidence="4">The sequence shown here is derived from an EMBL/GenBank/DDBJ whole genome shotgun (WGS) entry which is preliminary data.</text>
</comment>
<dbReference type="GO" id="GO:0043190">
    <property type="term" value="C:ATP-binding cassette (ABC) transporter complex"/>
    <property type="evidence" value="ECO:0007669"/>
    <property type="project" value="InterPro"/>
</dbReference>
<keyword evidence="1 2" id="KW-0732">Signal</keyword>
<dbReference type="PIRSF" id="PIRSF002741">
    <property type="entry name" value="MppA"/>
    <property type="match status" value="1"/>
</dbReference>
<feature type="domain" description="Solute-binding protein family 5" evidence="3">
    <location>
        <begin position="74"/>
        <end position="403"/>
    </location>
</feature>
<keyword evidence="5" id="KW-1185">Reference proteome</keyword>
<dbReference type="EMBL" id="JAENJH010000002">
    <property type="protein sequence ID" value="MBK1784509.1"/>
    <property type="molecule type" value="Genomic_DNA"/>
</dbReference>
<dbReference type="GO" id="GO:0042597">
    <property type="term" value="C:periplasmic space"/>
    <property type="evidence" value="ECO:0007669"/>
    <property type="project" value="UniProtKB-ARBA"/>
</dbReference>
<dbReference type="PANTHER" id="PTHR30290:SF38">
    <property type="entry name" value="D,D-DIPEPTIDE-BINDING PERIPLASMIC PROTEIN DDPA-RELATED"/>
    <property type="match status" value="1"/>
</dbReference>
<accession>A0A934V4A4</accession>
<dbReference type="RefSeq" id="WP_200316958.1">
    <property type="nucleotide sequence ID" value="NZ_JAENJH010000002.1"/>
</dbReference>
<dbReference type="CDD" id="cd08494">
    <property type="entry name" value="PBP2_NikA_DppA_OppA_like_6"/>
    <property type="match status" value="1"/>
</dbReference>
<dbReference type="PROSITE" id="PS51257">
    <property type="entry name" value="PROKAR_LIPOPROTEIN"/>
    <property type="match status" value="1"/>
</dbReference>
<proteinExistence type="predicted"/>
<organism evidence="4 5">
    <name type="scientific">Prauserella cavernicola</name>
    <dbReference type="NCBI Taxonomy" id="2800127"/>
    <lineage>
        <taxon>Bacteria</taxon>
        <taxon>Bacillati</taxon>
        <taxon>Actinomycetota</taxon>
        <taxon>Actinomycetes</taxon>
        <taxon>Pseudonocardiales</taxon>
        <taxon>Pseudonocardiaceae</taxon>
        <taxon>Prauserella</taxon>
    </lineage>
</organism>
<evidence type="ECO:0000256" key="2">
    <source>
        <dbReference type="SAM" id="SignalP"/>
    </source>
</evidence>
<dbReference type="Gene3D" id="3.40.190.10">
    <property type="entry name" value="Periplasmic binding protein-like II"/>
    <property type="match status" value="1"/>
</dbReference>
<evidence type="ECO:0000313" key="4">
    <source>
        <dbReference type="EMBL" id="MBK1784509.1"/>
    </source>
</evidence>
<dbReference type="AlphaFoldDB" id="A0A934V4A4"/>
<dbReference type="PANTHER" id="PTHR30290">
    <property type="entry name" value="PERIPLASMIC BINDING COMPONENT OF ABC TRANSPORTER"/>
    <property type="match status" value="1"/>
</dbReference>
<evidence type="ECO:0000313" key="5">
    <source>
        <dbReference type="Proteomes" id="UP000635245"/>
    </source>
</evidence>
<reference evidence="4" key="1">
    <citation type="submission" date="2020-12" db="EMBL/GenBank/DDBJ databases">
        <title>Prauserella sp. ASG 168, a novel actinomycete isolated from cave rock.</title>
        <authorList>
            <person name="Suriyachadkun C."/>
        </authorList>
    </citation>
    <scope>NUCLEOTIDE SEQUENCE</scope>
    <source>
        <strain evidence="4">ASG 168</strain>
    </source>
</reference>
<dbReference type="InterPro" id="IPR000914">
    <property type="entry name" value="SBP_5_dom"/>
</dbReference>
<evidence type="ECO:0000256" key="1">
    <source>
        <dbReference type="ARBA" id="ARBA00022729"/>
    </source>
</evidence>
<evidence type="ECO:0000259" key="3">
    <source>
        <dbReference type="Pfam" id="PF00496"/>
    </source>
</evidence>